<dbReference type="Gene3D" id="2.120.10.30">
    <property type="entry name" value="TolB, C-terminal domain"/>
    <property type="match status" value="1"/>
</dbReference>
<organism evidence="1 2">
    <name type="scientific">Symbiodinium pilosum</name>
    <name type="common">Dinoflagellate</name>
    <dbReference type="NCBI Taxonomy" id="2952"/>
    <lineage>
        <taxon>Eukaryota</taxon>
        <taxon>Sar</taxon>
        <taxon>Alveolata</taxon>
        <taxon>Dinophyceae</taxon>
        <taxon>Suessiales</taxon>
        <taxon>Symbiodiniaceae</taxon>
        <taxon>Symbiodinium</taxon>
    </lineage>
</organism>
<protein>
    <recommendedName>
        <fullName evidence="3">SMP-30/Gluconolactonase/LRE-like region domain-containing protein</fullName>
    </recommendedName>
</protein>
<sequence>KYLIASFPTLKQVGYTILPDNVWRPLVLGEVKSPTAIAVDPLSSRMYVADPPRGVIWWYQLGTGTNGLLQTVGRQRAAVEGFSAHWLAVNGAGDLYFSGHPLPKDGENSTTDSVWRLNNEQVVTGDTFNPAEVYTAENTGQPDSKVFQLSGLAVDSFFIFWGNQAGGKDHGAVNKGSRANIGLSSQDMFVTTLADGVDEVRGITTSGTEVFWVSPEGVYGQSKTTTSKVSDPAVGLMSPPMSAKWNPMSIAWDGASNLYLTDVSAGAIYTLPSRISSAQSLSKFADAPDCHGLAVWASVVSLQGLEFEFTC</sequence>
<dbReference type="OrthoDB" id="416393at2759"/>
<evidence type="ECO:0008006" key="3">
    <source>
        <dbReference type="Google" id="ProtNLM"/>
    </source>
</evidence>
<dbReference type="SUPFAM" id="SSF63825">
    <property type="entry name" value="YWTD domain"/>
    <property type="match status" value="1"/>
</dbReference>
<evidence type="ECO:0000313" key="1">
    <source>
        <dbReference type="EMBL" id="CAE7695903.1"/>
    </source>
</evidence>
<name>A0A812WT85_SYMPI</name>
<gene>
    <name evidence="1" type="ORF">SPIL2461_LOCUS19522</name>
</gene>
<keyword evidence="2" id="KW-1185">Reference proteome</keyword>
<dbReference type="EMBL" id="CAJNIZ010044626">
    <property type="protein sequence ID" value="CAE7695903.1"/>
    <property type="molecule type" value="Genomic_DNA"/>
</dbReference>
<dbReference type="AlphaFoldDB" id="A0A812WT85"/>
<dbReference type="Proteomes" id="UP000649617">
    <property type="component" value="Unassembled WGS sequence"/>
</dbReference>
<accession>A0A812WT85</accession>
<proteinExistence type="predicted"/>
<dbReference type="InterPro" id="IPR011042">
    <property type="entry name" value="6-blade_b-propeller_TolB-like"/>
</dbReference>
<evidence type="ECO:0000313" key="2">
    <source>
        <dbReference type="Proteomes" id="UP000649617"/>
    </source>
</evidence>
<feature type="non-terminal residue" evidence="1">
    <location>
        <position position="1"/>
    </location>
</feature>
<reference evidence="1" key="1">
    <citation type="submission" date="2021-02" db="EMBL/GenBank/DDBJ databases">
        <authorList>
            <person name="Dougan E. K."/>
            <person name="Rhodes N."/>
            <person name="Thang M."/>
            <person name="Chan C."/>
        </authorList>
    </citation>
    <scope>NUCLEOTIDE SEQUENCE</scope>
</reference>
<comment type="caution">
    <text evidence="1">The sequence shown here is derived from an EMBL/GenBank/DDBJ whole genome shotgun (WGS) entry which is preliminary data.</text>
</comment>